<reference evidence="1 2" key="1">
    <citation type="submission" date="2009-01" db="EMBL/GenBank/DDBJ databases">
        <authorList>
            <person name="Fulton L."/>
            <person name="Clifton S."/>
            <person name="Chinwalla A.T."/>
            <person name="Mitreva M."/>
            <person name="Sodergren E."/>
            <person name="Weinstock G."/>
            <person name="Clifton S."/>
            <person name="Dooling D.J."/>
            <person name="Fulton B."/>
            <person name="Minx P."/>
            <person name="Pepin K.H."/>
            <person name="Johnson M."/>
            <person name="Bhonagiri V."/>
            <person name="Nash W.E."/>
            <person name="Mardis E.R."/>
            <person name="Wilson R.K."/>
        </authorList>
    </citation>
    <scope>NUCLEOTIDE SEQUENCE [LARGE SCALE GENOMIC DNA]</scope>
    <source>
        <strain evidence="1 2">ATCC 33806</strain>
    </source>
</reference>
<evidence type="ECO:0000313" key="1">
    <source>
        <dbReference type="EMBL" id="EEG27308.1"/>
    </source>
</evidence>
<dbReference type="HOGENOM" id="CLU_3308195_0_0_11"/>
<dbReference type="EMBL" id="ACEB01000018">
    <property type="protein sequence ID" value="EEG27308.1"/>
    <property type="molecule type" value="Genomic_DNA"/>
</dbReference>
<evidence type="ECO:0000313" key="2">
    <source>
        <dbReference type="Proteomes" id="UP000006247"/>
    </source>
</evidence>
<gene>
    <name evidence="1" type="ORF">CORMATOL_01111</name>
</gene>
<protein>
    <submittedName>
        <fullName evidence="1">Uncharacterized protein</fullName>
    </submittedName>
</protein>
<organism evidence="1 2">
    <name type="scientific">Corynebacterium matruchotii ATCC 33806</name>
    <dbReference type="NCBI Taxonomy" id="566549"/>
    <lineage>
        <taxon>Bacteria</taxon>
        <taxon>Bacillati</taxon>
        <taxon>Actinomycetota</taxon>
        <taxon>Actinomycetes</taxon>
        <taxon>Mycobacteriales</taxon>
        <taxon>Corynebacteriaceae</taxon>
        <taxon>Corynebacterium</taxon>
    </lineage>
</organism>
<comment type="caution">
    <text evidence="1">The sequence shown here is derived from an EMBL/GenBank/DDBJ whole genome shotgun (WGS) entry which is preliminary data.</text>
</comment>
<proteinExistence type="predicted"/>
<sequence length="39" mass="4641">MRCEFVMYSYPRLSAAVWVGVYHQSFIEHTVTSWVLPIH</sequence>
<dbReference type="AlphaFoldDB" id="C0E2A6"/>
<name>C0E2A6_9CORY</name>
<accession>C0E2A6</accession>
<dbReference type="Proteomes" id="UP000006247">
    <property type="component" value="Unassembled WGS sequence"/>
</dbReference>